<dbReference type="EMBL" id="PTJC01000005">
    <property type="protein sequence ID" value="PPK88591.1"/>
    <property type="molecule type" value="Genomic_DNA"/>
</dbReference>
<comment type="caution">
    <text evidence="1">The sequence shown here is derived from an EMBL/GenBank/DDBJ whole genome shotgun (WGS) entry which is preliminary data.</text>
</comment>
<evidence type="ECO:0000313" key="1">
    <source>
        <dbReference type="EMBL" id="PPK88591.1"/>
    </source>
</evidence>
<dbReference type="Proteomes" id="UP000237662">
    <property type="component" value="Unassembled WGS sequence"/>
</dbReference>
<dbReference type="OrthoDB" id="9847214at2"/>
<reference evidence="1 2" key="1">
    <citation type="submission" date="2018-02" db="EMBL/GenBank/DDBJ databases">
        <title>Genomic Encyclopedia of Archaeal and Bacterial Type Strains, Phase II (KMG-II): from individual species to whole genera.</title>
        <authorList>
            <person name="Goeker M."/>
        </authorList>
    </citation>
    <scope>NUCLEOTIDE SEQUENCE [LARGE SCALE GENOMIC DNA]</scope>
    <source>
        <strain evidence="1 2">DSM 29526</strain>
    </source>
</reference>
<sequence>MHTIRHQVYATLQGKSLNQEVFEQLPEVSGVGRYLNADDPGIRYPERAQFHLPEVSHTPSAVSDYISGLEKYYATLQRGGVRHIILRWTILSNDHRHQINTEVSAEDLARLASMNASLAITFSAAAKR</sequence>
<organism evidence="1 2">
    <name type="scientific">Neolewinella xylanilytica</name>
    <dbReference type="NCBI Taxonomy" id="1514080"/>
    <lineage>
        <taxon>Bacteria</taxon>
        <taxon>Pseudomonadati</taxon>
        <taxon>Bacteroidota</taxon>
        <taxon>Saprospiria</taxon>
        <taxon>Saprospirales</taxon>
        <taxon>Lewinellaceae</taxon>
        <taxon>Neolewinella</taxon>
    </lineage>
</organism>
<dbReference type="RefSeq" id="WP_104419130.1">
    <property type="nucleotide sequence ID" value="NZ_PTJC01000005.1"/>
</dbReference>
<protein>
    <submittedName>
        <fullName evidence="1">Uncharacterized protein</fullName>
    </submittedName>
</protein>
<name>A0A2S6IAQ8_9BACT</name>
<keyword evidence="2" id="KW-1185">Reference proteome</keyword>
<proteinExistence type="predicted"/>
<accession>A0A2S6IAQ8</accession>
<dbReference type="AlphaFoldDB" id="A0A2S6IAQ8"/>
<gene>
    <name evidence="1" type="ORF">CLV84_1560</name>
</gene>
<evidence type="ECO:0000313" key="2">
    <source>
        <dbReference type="Proteomes" id="UP000237662"/>
    </source>
</evidence>